<proteinExistence type="predicted"/>
<gene>
    <name evidence="2" type="ORF">SpAn4DRAFT_1613</name>
</gene>
<evidence type="ECO:0000256" key="1">
    <source>
        <dbReference type="SAM" id="Phobius"/>
    </source>
</evidence>
<dbReference type="InterPro" id="IPR010787">
    <property type="entry name" value="DUF1385"/>
</dbReference>
<keyword evidence="1" id="KW-0812">Transmembrane</keyword>
<keyword evidence="1" id="KW-0472">Membrane</keyword>
<dbReference type="Pfam" id="PF07136">
    <property type="entry name" value="DUF1385"/>
    <property type="match status" value="1"/>
</dbReference>
<feature type="transmembrane region" description="Helical" evidence="1">
    <location>
        <begin position="135"/>
        <end position="152"/>
    </location>
</feature>
<dbReference type="PANTHER" id="PTHR42867:SF1">
    <property type="entry name" value="MEMBRANE PROTEIN-RELATED"/>
    <property type="match status" value="1"/>
</dbReference>
<evidence type="ECO:0008006" key="4">
    <source>
        <dbReference type="Google" id="ProtNLM"/>
    </source>
</evidence>
<dbReference type="RefSeq" id="WP_021169370.1">
    <property type="nucleotide sequence ID" value="NZ_CTRP01000003.1"/>
</dbReference>
<accession>A0A0U1KVD2</accession>
<evidence type="ECO:0000313" key="3">
    <source>
        <dbReference type="Proteomes" id="UP000049855"/>
    </source>
</evidence>
<protein>
    <recommendedName>
        <fullName evidence="4">DUF1385 domain-containing protein</fullName>
    </recommendedName>
</protein>
<dbReference type="PANTHER" id="PTHR42867">
    <property type="entry name" value="MEMBRANE PROTEIN-RELATED"/>
    <property type="match status" value="1"/>
</dbReference>
<keyword evidence="1" id="KW-1133">Transmembrane helix</keyword>
<reference evidence="3" key="1">
    <citation type="submission" date="2015-03" db="EMBL/GenBank/DDBJ databases">
        <authorList>
            <person name="Nijsse Bart"/>
        </authorList>
    </citation>
    <scope>NUCLEOTIDE SEQUENCE [LARGE SCALE GENOMIC DNA]</scope>
</reference>
<sequence>MSQKKPFVGGQAVIEGVMMRGPEFIATAVREPSGNITIQKERLTSITDRYPILKKPMIRGVVALVESLVYGLKALSFSAQAAGEEEESLSTKEIAMTMLFSLGLAILLFVIIPTYAAKYIHSAVTDSRLLNTFEGVLRLAIFFLYIGGISLMKDIQRVFQYHGAEHKTIHTYEAGEELTVENIRKHSRLHPRCGTNFLLIVMVVSIIMFAFLGWPDLWLRIVSRVVLLPVVAGIAYEIIRFAGRSKARWVACAITPGLWLQKLTTREPSDDQIEVAIAALQAVRPDQEIEVKINAG</sequence>
<feature type="transmembrane region" description="Helical" evidence="1">
    <location>
        <begin position="94"/>
        <end position="115"/>
    </location>
</feature>
<dbReference type="EMBL" id="CTRP01000003">
    <property type="protein sequence ID" value="CQR70644.1"/>
    <property type="molecule type" value="Genomic_DNA"/>
</dbReference>
<feature type="transmembrane region" description="Helical" evidence="1">
    <location>
        <begin position="193"/>
        <end position="215"/>
    </location>
</feature>
<name>A0A0U1KVD2_9FIRM</name>
<dbReference type="AlphaFoldDB" id="A0A0U1KVD2"/>
<evidence type="ECO:0000313" key="2">
    <source>
        <dbReference type="EMBL" id="CQR70644.1"/>
    </source>
</evidence>
<organism evidence="2 3">
    <name type="scientific">Sporomusa ovata</name>
    <dbReference type="NCBI Taxonomy" id="2378"/>
    <lineage>
        <taxon>Bacteria</taxon>
        <taxon>Bacillati</taxon>
        <taxon>Bacillota</taxon>
        <taxon>Negativicutes</taxon>
        <taxon>Selenomonadales</taxon>
        <taxon>Sporomusaceae</taxon>
        <taxon>Sporomusa</taxon>
    </lineage>
</organism>
<keyword evidence="3" id="KW-1185">Reference proteome</keyword>
<feature type="transmembrane region" description="Helical" evidence="1">
    <location>
        <begin position="221"/>
        <end position="239"/>
    </location>
</feature>
<dbReference type="Proteomes" id="UP000049855">
    <property type="component" value="Unassembled WGS sequence"/>
</dbReference>